<organism evidence="1 2">
    <name type="scientific">Sphaerulina musiva (strain SO2202)</name>
    <name type="common">Poplar stem canker fungus</name>
    <name type="synonym">Septoria musiva</name>
    <dbReference type="NCBI Taxonomy" id="692275"/>
    <lineage>
        <taxon>Eukaryota</taxon>
        <taxon>Fungi</taxon>
        <taxon>Dikarya</taxon>
        <taxon>Ascomycota</taxon>
        <taxon>Pezizomycotina</taxon>
        <taxon>Dothideomycetes</taxon>
        <taxon>Dothideomycetidae</taxon>
        <taxon>Mycosphaerellales</taxon>
        <taxon>Mycosphaerellaceae</taxon>
        <taxon>Sphaerulina</taxon>
    </lineage>
</organism>
<keyword evidence="2" id="KW-1185">Reference proteome</keyword>
<evidence type="ECO:0000313" key="2">
    <source>
        <dbReference type="Proteomes" id="UP000016931"/>
    </source>
</evidence>
<dbReference type="GeneID" id="27898651"/>
<proteinExistence type="predicted"/>
<dbReference type="AlphaFoldDB" id="M3CYM5"/>
<dbReference type="OrthoDB" id="10636205at2759"/>
<dbReference type="Proteomes" id="UP000016931">
    <property type="component" value="Unassembled WGS sequence"/>
</dbReference>
<evidence type="ECO:0008006" key="3">
    <source>
        <dbReference type="Google" id="ProtNLM"/>
    </source>
</evidence>
<reference evidence="1 2" key="1">
    <citation type="journal article" date="2012" name="PLoS Pathog.">
        <title>Diverse lifestyles and strategies of plant pathogenesis encoded in the genomes of eighteen Dothideomycetes fungi.</title>
        <authorList>
            <person name="Ohm R.A."/>
            <person name="Feau N."/>
            <person name="Henrissat B."/>
            <person name="Schoch C.L."/>
            <person name="Horwitz B.A."/>
            <person name="Barry K.W."/>
            <person name="Condon B.J."/>
            <person name="Copeland A.C."/>
            <person name="Dhillon B."/>
            <person name="Glaser F."/>
            <person name="Hesse C.N."/>
            <person name="Kosti I."/>
            <person name="LaButti K."/>
            <person name="Lindquist E.A."/>
            <person name="Lucas S."/>
            <person name="Salamov A.A."/>
            <person name="Bradshaw R.E."/>
            <person name="Ciuffetti L."/>
            <person name="Hamelin R.C."/>
            <person name="Kema G.H.J."/>
            <person name="Lawrence C."/>
            <person name="Scott J.A."/>
            <person name="Spatafora J.W."/>
            <person name="Turgeon B.G."/>
            <person name="de Wit P.J.G.M."/>
            <person name="Zhong S."/>
            <person name="Goodwin S.B."/>
            <person name="Grigoriev I.V."/>
        </authorList>
    </citation>
    <scope>NUCLEOTIDE SEQUENCE [LARGE SCALE GENOMIC DNA]</scope>
    <source>
        <strain evidence="1 2">SO2202</strain>
    </source>
</reference>
<gene>
    <name evidence="1" type="ORF">SEPMUDRAFT_119503</name>
</gene>
<sequence>MALLAIFKQICANLKRRLSSLKPGQDLNETQPQPPSERECNICCEVQPDSAFPRSHHLPESCRPCLLGSGGGGGEDITAAASGQNNTTTTTATTTTTTTTTNATQLICNVCLARALYAQIESKHPRRIGCPVCPQIWKPGMTVYQLLGYGEQGKDWKRAYRMRLKEVSSKSKRKRAGVYEPPEDRKTLEVLVKQDSRLCPYCAGVFYRGSGCDWMRCGSCSRSFALEKAGTIAEAHRDWLRKKKASKS</sequence>
<dbReference type="EMBL" id="KB456268">
    <property type="protein sequence ID" value="EMF09759.1"/>
    <property type="molecule type" value="Genomic_DNA"/>
</dbReference>
<protein>
    <recommendedName>
        <fullName evidence="3">RING-type domain-containing protein</fullName>
    </recommendedName>
</protein>
<evidence type="ECO:0000313" key="1">
    <source>
        <dbReference type="EMBL" id="EMF09759.1"/>
    </source>
</evidence>
<name>M3CYM5_SPHMS</name>
<dbReference type="HOGENOM" id="CLU_1120708_0_0_1"/>
<dbReference type="RefSeq" id="XP_016757880.1">
    <property type="nucleotide sequence ID" value="XM_016901514.1"/>
</dbReference>
<accession>M3CYM5</accession>
<dbReference type="SUPFAM" id="SSF57850">
    <property type="entry name" value="RING/U-box"/>
    <property type="match status" value="1"/>
</dbReference>